<comment type="caution">
    <text evidence="2">The sequence shown here is derived from an EMBL/GenBank/DDBJ whole genome shotgun (WGS) entry which is preliminary data.</text>
</comment>
<dbReference type="AlphaFoldDB" id="A0A8S1GUZ8"/>
<gene>
    <name evidence="2" type="ORF">CAUJ_LOCUS2720</name>
</gene>
<feature type="transmembrane region" description="Helical" evidence="1">
    <location>
        <begin position="126"/>
        <end position="147"/>
    </location>
</feature>
<feature type="transmembrane region" description="Helical" evidence="1">
    <location>
        <begin position="199"/>
        <end position="217"/>
    </location>
</feature>
<reference evidence="2" key="1">
    <citation type="submission" date="2020-10" db="EMBL/GenBank/DDBJ databases">
        <authorList>
            <person name="Kikuchi T."/>
        </authorList>
    </citation>
    <scope>NUCLEOTIDE SEQUENCE</scope>
    <source>
        <strain evidence="2">NKZ352</strain>
    </source>
</reference>
<organism evidence="2 3">
    <name type="scientific">Caenorhabditis auriculariae</name>
    <dbReference type="NCBI Taxonomy" id="2777116"/>
    <lineage>
        <taxon>Eukaryota</taxon>
        <taxon>Metazoa</taxon>
        <taxon>Ecdysozoa</taxon>
        <taxon>Nematoda</taxon>
        <taxon>Chromadorea</taxon>
        <taxon>Rhabditida</taxon>
        <taxon>Rhabditina</taxon>
        <taxon>Rhabditomorpha</taxon>
        <taxon>Rhabditoidea</taxon>
        <taxon>Rhabditidae</taxon>
        <taxon>Peloderinae</taxon>
        <taxon>Caenorhabditis</taxon>
    </lineage>
</organism>
<keyword evidence="1" id="KW-0472">Membrane</keyword>
<accession>A0A8S1GUZ8</accession>
<name>A0A8S1GUZ8_9PELO</name>
<keyword evidence="1" id="KW-1133">Transmembrane helix</keyword>
<proteinExistence type="predicted"/>
<sequence>MDDFIYRRVIAVPPALLNAYVVAMVGIFVCSCFWNIRSHERLTVSWQLCVQVLMMPLVFFDVPRWFAAVMTSLAASFAEHATLAIVCEGSMLAAFYAKRYVLNLTMKKLADIFHSLMDLDPLKYDYFNTILFVIGFFFGFIALLSFITRLLHERFSIAWIIIFEIGVILTTISSGYLELGVILLIIFHSLAVISSKLGFFYPVIFFLLKMMVAGYFLKKF</sequence>
<feature type="transmembrane region" description="Helical" evidence="1">
    <location>
        <begin position="15"/>
        <end position="36"/>
    </location>
</feature>
<dbReference type="EMBL" id="CAJGYM010000005">
    <property type="protein sequence ID" value="CAD6186801.1"/>
    <property type="molecule type" value="Genomic_DNA"/>
</dbReference>
<evidence type="ECO:0000256" key="1">
    <source>
        <dbReference type="SAM" id="Phobius"/>
    </source>
</evidence>
<feature type="transmembrane region" description="Helical" evidence="1">
    <location>
        <begin position="48"/>
        <end position="67"/>
    </location>
</feature>
<feature type="transmembrane region" description="Helical" evidence="1">
    <location>
        <begin position="159"/>
        <end position="187"/>
    </location>
</feature>
<evidence type="ECO:0000313" key="2">
    <source>
        <dbReference type="EMBL" id="CAD6186801.1"/>
    </source>
</evidence>
<dbReference type="PROSITE" id="PS51257">
    <property type="entry name" value="PROKAR_LIPOPROTEIN"/>
    <property type="match status" value="1"/>
</dbReference>
<evidence type="ECO:0000313" key="3">
    <source>
        <dbReference type="Proteomes" id="UP000835052"/>
    </source>
</evidence>
<keyword evidence="3" id="KW-1185">Reference proteome</keyword>
<keyword evidence="1" id="KW-0812">Transmembrane</keyword>
<protein>
    <submittedName>
        <fullName evidence="2">Uncharacterized protein</fullName>
    </submittedName>
</protein>
<dbReference type="Proteomes" id="UP000835052">
    <property type="component" value="Unassembled WGS sequence"/>
</dbReference>